<reference evidence="20" key="1">
    <citation type="submission" date="2021-11" db="EMBL/GenBank/DDBJ databases">
        <title>Purpureocillium_takamizusanense_genome.</title>
        <authorList>
            <person name="Nguyen N.-H."/>
        </authorList>
    </citation>
    <scope>NUCLEOTIDE SEQUENCE</scope>
    <source>
        <strain evidence="20">PT3</strain>
    </source>
</reference>
<dbReference type="GO" id="GO:0005576">
    <property type="term" value="C:extracellular region"/>
    <property type="evidence" value="ECO:0007669"/>
    <property type="project" value="UniProtKB-SubCell"/>
</dbReference>
<evidence type="ECO:0000259" key="19">
    <source>
        <dbReference type="SMART" id="SM01217"/>
    </source>
</evidence>
<evidence type="ECO:0000256" key="3">
    <source>
        <dbReference type="ARBA" id="ARBA00004987"/>
    </source>
</evidence>
<dbReference type="RefSeq" id="XP_047839283.1">
    <property type="nucleotide sequence ID" value="XM_047983313.1"/>
</dbReference>
<dbReference type="Pfam" id="PF01915">
    <property type="entry name" value="Glyco_hydro_3_C"/>
    <property type="match status" value="1"/>
</dbReference>
<evidence type="ECO:0000313" key="20">
    <source>
        <dbReference type="EMBL" id="UNI15802.1"/>
    </source>
</evidence>
<gene>
    <name evidence="20" type="ORF">JDV02_002302</name>
</gene>
<dbReference type="Gene3D" id="3.40.50.1700">
    <property type="entry name" value="Glycoside hydrolase family 3 C-terminal domain"/>
    <property type="match status" value="1"/>
</dbReference>
<dbReference type="KEGG" id="ptkz:JDV02_002302"/>
<evidence type="ECO:0000256" key="13">
    <source>
        <dbReference type="ARBA" id="ARBA00023326"/>
    </source>
</evidence>
<dbReference type="SMART" id="SM01217">
    <property type="entry name" value="Fn3_like"/>
    <property type="match status" value="1"/>
</dbReference>
<feature type="signal peptide" evidence="18">
    <location>
        <begin position="1"/>
        <end position="30"/>
    </location>
</feature>
<dbReference type="InterPro" id="IPR050288">
    <property type="entry name" value="Cellulose_deg_GH3"/>
</dbReference>
<evidence type="ECO:0000256" key="2">
    <source>
        <dbReference type="ARBA" id="ARBA00004613"/>
    </source>
</evidence>
<dbReference type="FunFam" id="3.20.20.300:FF:000002">
    <property type="entry name" value="Probable beta-glucosidase"/>
    <property type="match status" value="1"/>
</dbReference>
<dbReference type="EMBL" id="CP086355">
    <property type="protein sequence ID" value="UNI15802.1"/>
    <property type="molecule type" value="Genomic_DNA"/>
</dbReference>
<sequence length="863" mass="92620">MSHDTLGRRVCVCVLVPVLASLSLRPDALCFFSRAPSLPQLAIATQQIARGHRAAATLPPSTTMAASPRALLCAAAAAVGLALSQGAHAQSDGGNVINNDTHFYSQSPPVYPSPEIVGAEWSDAYAKAKALVAQMTLEEKVNLTGGVDLGTGCSGTISPIKRLNFTGMCLSDAGNGLRNTDLVNSYPSGIHVGASWNKELAFLRGSSMGGEFKRKGVNVLLGPVVGPAWRVVRGGRNWEGFSVDPYLSGSLVYKSVLGIQEQGVQTSVKHYIANEQETYRTPSSGGAKEAVSSNVDDKTMHEVYLWPFQDAVKAGTGNIMCSYQRINNSYGCANSKTLNGLLKTELGFQGFVVSDWDAQHAGVAAALAGMDMAMPSGSEFWGKHLVEAVKNGSVPESRVTDMATRIVTTWYQFQQDTLFPEPGVGMPKDVTAPHKFVEGRDLSARPVLFQGAVEGHVLVKNTKDTLPLKSPRMLSLFGYSAKSPDLFAPVAGAINSQTWVVGAESIDINEFISNVISFSPNATHSSIGRNGTLIHGCGSGATTPAVFTAPFESLKVRAARDDTPLFHDFVSAEPVVDPLTDTCIVFGNAFACEGFDRPGLYDNYTDTLIRTVAGQCSKTIVVFHNAGIRLVDNFVDHPNVTAIIFAHLPGRDSGDALVSLLYGDLSPSGKLPYTVARNQSGYGHNLNPDWSEGALENFPQSDFTEGVFLDYKHFDKEGIEPRYEFGFGLSYTTFNISNIKVNALQGVNTAEYPTGAIVAGGQSDLWDVLVIVNVDVQNTGKVAGAEVAQLYVAIPNGPTKQLRGFEKRLLQPGEVSTVEFKLTRRDLSVWNTAAQKWQLQRGDYSVLVGSSSKNLPVRGNINF</sequence>
<keyword evidence="6" id="KW-0964">Secreted</keyword>
<keyword evidence="13" id="KW-0624">Polysaccharide degradation</keyword>
<dbReference type="InterPro" id="IPR001764">
    <property type="entry name" value="Glyco_hydro_3_N"/>
</dbReference>
<evidence type="ECO:0000256" key="9">
    <source>
        <dbReference type="ARBA" id="ARBA00023001"/>
    </source>
</evidence>
<dbReference type="SUPFAM" id="SSF52279">
    <property type="entry name" value="Beta-D-glucan exohydrolase, C-terminal domain"/>
    <property type="match status" value="1"/>
</dbReference>
<evidence type="ECO:0000256" key="5">
    <source>
        <dbReference type="ARBA" id="ARBA00012744"/>
    </source>
</evidence>
<keyword evidence="21" id="KW-1185">Reference proteome</keyword>
<evidence type="ECO:0000256" key="10">
    <source>
        <dbReference type="ARBA" id="ARBA00023180"/>
    </source>
</evidence>
<keyword evidence="9" id="KW-0136">Cellulose degradation</keyword>
<evidence type="ECO:0000256" key="4">
    <source>
        <dbReference type="ARBA" id="ARBA00005336"/>
    </source>
</evidence>
<keyword evidence="7 18" id="KW-0732">Signal</keyword>
<dbReference type="PANTHER" id="PTHR42715:SF5">
    <property type="entry name" value="BETA-GLUCOSIDASE M-RELATED"/>
    <property type="match status" value="1"/>
</dbReference>
<dbReference type="PRINTS" id="PR00133">
    <property type="entry name" value="GLHYDRLASE3"/>
</dbReference>
<evidence type="ECO:0000256" key="15">
    <source>
        <dbReference type="ARBA" id="ARBA00078013"/>
    </source>
</evidence>
<evidence type="ECO:0000256" key="1">
    <source>
        <dbReference type="ARBA" id="ARBA00000448"/>
    </source>
</evidence>
<feature type="chain" id="PRO_5040276652" description="Beta-glucosidase cel3A" evidence="18">
    <location>
        <begin position="31"/>
        <end position="863"/>
    </location>
</feature>
<keyword evidence="10" id="KW-0325">Glycoprotein</keyword>
<evidence type="ECO:0000313" key="21">
    <source>
        <dbReference type="Proteomes" id="UP000829364"/>
    </source>
</evidence>
<evidence type="ECO:0000256" key="11">
    <source>
        <dbReference type="ARBA" id="ARBA00023277"/>
    </source>
</evidence>
<keyword evidence="11" id="KW-0119">Carbohydrate metabolism</keyword>
<accession>A0A9Q8QBH1</accession>
<dbReference type="InterPro" id="IPR017853">
    <property type="entry name" value="GH"/>
</dbReference>
<proteinExistence type="inferred from homology"/>
<dbReference type="InterPro" id="IPR036962">
    <property type="entry name" value="Glyco_hydro_3_N_sf"/>
</dbReference>
<dbReference type="Proteomes" id="UP000829364">
    <property type="component" value="Chromosome 2"/>
</dbReference>
<dbReference type="Gene3D" id="2.60.40.10">
    <property type="entry name" value="Immunoglobulins"/>
    <property type="match status" value="1"/>
</dbReference>
<comment type="similarity">
    <text evidence="4">Belongs to the glycosyl hydrolase 3 family.</text>
</comment>
<protein>
    <recommendedName>
        <fullName evidence="14">Beta-glucosidase cel3A</fullName>
        <ecNumber evidence="5">3.2.1.21</ecNumber>
    </recommendedName>
    <alternativeName>
        <fullName evidence="15">Beta-D-glucoside glucohydrolase cel3A</fullName>
    </alternativeName>
    <alternativeName>
        <fullName evidence="17">Cellobiase cel3A</fullName>
    </alternativeName>
    <alternativeName>
        <fullName evidence="16">Gentiobiase cel3A</fullName>
    </alternativeName>
</protein>
<dbReference type="SUPFAM" id="SSF51445">
    <property type="entry name" value="(Trans)glycosidases"/>
    <property type="match status" value="1"/>
</dbReference>
<dbReference type="Gene3D" id="3.20.20.300">
    <property type="entry name" value="Glycoside hydrolase, family 3, N-terminal domain"/>
    <property type="match status" value="1"/>
</dbReference>
<dbReference type="GO" id="GO:0008422">
    <property type="term" value="F:beta-glucosidase activity"/>
    <property type="evidence" value="ECO:0007669"/>
    <property type="project" value="UniProtKB-EC"/>
</dbReference>
<feature type="domain" description="Fibronectin type III-like" evidence="19">
    <location>
        <begin position="786"/>
        <end position="852"/>
    </location>
</feature>
<dbReference type="GeneID" id="72064263"/>
<dbReference type="GO" id="GO:0030245">
    <property type="term" value="P:cellulose catabolic process"/>
    <property type="evidence" value="ECO:0007669"/>
    <property type="project" value="UniProtKB-KW"/>
</dbReference>
<evidence type="ECO:0000256" key="6">
    <source>
        <dbReference type="ARBA" id="ARBA00022525"/>
    </source>
</evidence>
<evidence type="ECO:0000256" key="17">
    <source>
        <dbReference type="ARBA" id="ARBA00083611"/>
    </source>
</evidence>
<dbReference type="AlphaFoldDB" id="A0A9Q8QBH1"/>
<comment type="catalytic activity">
    <reaction evidence="1">
        <text>Hydrolysis of terminal, non-reducing beta-D-glucosyl residues with release of beta-D-glucose.</text>
        <dbReference type="EC" id="3.2.1.21"/>
    </reaction>
</comment>
<evidence type="ECO:0000256" key="18">
    <source>
        <dbReference type="SAM" id="SignalP"/>
    </source>
</evidence>
<dbReference type="Pfam" id="PF00933">
    <property type="entry name" value="Glyco_hydro_3"/>
    <property type="match status" value="1"/>
</dbReference>
<evidence type="ECO:0000256" key="14">
    <source>
        <dbReference type="ARBA" id="ARBA00070030"/>
    </source>
</evidence>
<evidence type="ECO:0000256" key="16">
    <source>
        <dbReference type="ARBA" id="ARBA00083231"/>
    </source>
</evidence>
<dbReference type="PANTHER" id="PTHR42715">
    <property type="entry name" value="BETA-GLUCOSIDASE"/>
    <property type="match status" value="1"/>
</dbReference>
<name>A0A9Q8QBH1_9HYPO</name>
<dbReference type="InterPro" id="IPR036881">
    <property type="entry name" value="Glyco_hydro_3_C_sf"/>
</dbReference>
<keyword evidence="12 20" id="KW-0326">Glycosidase</keyword>
<comment type="pathway">
    <text evidence="3">Glycan metabolism; cellulose degradation.</text>
</comment>
<dbReference type="InterPro" id="IPR026891">
    <property type="entry name" value="Fn3-like"/>
</dbReference>
<comment type="subcellular location">
    <subcellularLocation>
        <location evidence="2">Secreted</location>
    </subcellularLocation>
</comment>
<dbReference type="InterPro" id="IPR013783">
    <property type="entry name" value="Ig-like_fold"/>
</dbReference>
<dbReference type="Pfam" id="PF14310">
    <property type="entry name" value="Fn3-like"/>
    <property type="match status" value="1"/>
</dbReference>
<evidence type="ECO:0000256" key="8">
    <source>
        <dbReference type="ARBA" id="ARBA00022801"/>
    </source>
</evidence>
<dbReference type="InterPro" id="IPR002772">
    <property type="entry name" value="Glyco_hydro_3_C"/>
</dbReference>
<keyword evidence="8 20" id="KW-0378">Hydrolase</keyword>
<evidence type="ECO:0000256" key="12">
    <source>
        <dbReference type="ARBA" id="ARBA00023295"/>
    </source>
</evidence>
<evidence type="ECO:0000256" key="7">
    <source>
        <dbReference type="ARBA" id="ARBA00022729"/>
    </source>
</evidence>
<dbReference type="FunFam" id="2.60.40.10:FF:000757">
    <property type="entry name" value="Beta-glucosidase G"/>
    <property type="match status" value="1"/>
</dbReference>
<dbReference type="EC" id="3.2.1.21" evidence="5"/>
<dbReference type="OrthoDB" id="416222at2759"/>
<organism evidence="20 21">
    <name type="scientific">Purpureocillium takamizusanense</name>
    <dbReference type="NCBI Taxonomy" id="2060973"/>
    <lineage>
        <taxon>Eukaryota</taxon>
        <taxon>Fungi</taxon>
        <taxon>Dikarya</taxon>
        <taxon>Ascomycota</taxon>
        <taxon>Pezizomycotina</taxon>
        <taxon>Sordariomycetes</taxon>
        <taxon>Hypocreomycetidae</taxon>
        <taxon>Hypocreales</taxon>
        <taxon>Ophiocordycipitaceae</taxon>
        <taxon>Purpureocillium</taxon>
    </lineage>
</organism>